<dbReference type="RefSeq" id="WP_129017585.1">
    <property type="nucleotide sequence ID" value="NZ_SDDZ01000006.1"/>
</dbReference>
<evidence type="ECO:0000313" key="3">
    <source>
        <dbReference type="Proteomes" id="UP000289792"/>
    </source>
</evidence>
<gene>
    <name evidence="2" type="ORF">ESZ48_11215</name>
</gene>
<keyword evidence="1" id="KW-0812">Transmembrane</keyword>
<keyword evidence="3" id="KW-1185">Reference proteome</keyword>
<protein>
    <submittedName>
        <fullName evidence="2">Uncharacterized protein</fullName>
    </submittedName>
</protein>
<dbReference type="EMBL" id="SDDZ01000006">
    <property type="protein sequence ID" value="RXJ49575.1"/>
    <property type="molecule type" value="Genomic_DNA"/>
</dbReference>
<organism evidence="2 3">
    <name type="scientific">Gelidibacter gilvus</name>
    <dbReference type="NCBI Taxonomy" id="59602"/>
    <lineage>
        <taxon>Bacteria</taxon>
        <taxon>Pseudomonadati</taxon>
        <taxon>Bacteroidota</taxon>
        <taxon>Flavobacteriia</taxon>
        <taxon>Flavobacteriales</taxon>
        <taxon>Flavobacteriaceae</taxon>
        <taxon>Gelidibacter</taxon>
    </lineage>
</organism>
<keyword evidence="1" id="KW-1133">Transmembrane helix</keyword>
<dbReference type="OrthoDB" id="9926172at2"/>
<proteinExistence type="predicted"/>
<keyword evidence="1" id="KW-0472">Membrane</keyword>
<dbReference type="AlphaFoldDB" id="A0A4Q0XEK3"/>
<evidence type="ECO:0000256" key="1">
    <source>
        <dbReference type="SAM" id="Phobius"/>
    </source>
</evidence>
<name>A0A4Q0XEK3_9FLAO</name>
<evidence type="ECO:0000313" key="2">
    <source>
        <dbReference type="EMBL" id="RXJ49575.1"/>
    </source>
</evidence>
<accession>A0A4Q0XEK3</accession>
<comment type="caution">
    <text evidence="2">The sequence shown here is derived from an EMBL/GenBank/DDBJ whole genome shotgun (WGS) entry which is preliminary data.</text>
</comment>
<feature type="transmembrane region" description="Helical" evidence="1">
    <location>
        <begin position="40"/>
        <end position="58"/>
    </location>
</feature>
<sequence>MKRRISRNIRIYKYLFLTIGILLILPTANYFRKNNIDLKSIIPLLIFLIICFGLYYLFDKAKTIEFDNDFIYVIGKSEKEKIPLKNVYKVKLTMIELNYLNIWKIGYLNNDGIKKTVRILPRFFNKHFKEFKDLVKNANKDVIIQNWSHSFDIDQ</sequence>
<reference evidence="2 3" key="1">
    <citation type="submission" date="2019-01" db="EMBL/GenBank/DDBJ databases">
        <title>Genome sequence of the Antarctic species Gelidibacter gilvus ACAM 158(T).</title>
        <authorList>
            <person name="Bowman J.P."/>
        </authorList>
    </citation>
    <scope>NUCLEOTIDE SEQUENCE [LARGE SCALE GENOMIC DNA]</scope>
    <source>
        <strain evidence="2 3">IC158</strain>
    </source>
</reference>
<feature type="transmembrane region" description="Helical" evidence="1">
    <location>
        <begin position="12"/>
        <end position="28"/>
    </location>
</feature>
<dbReference type="Proteomes" id="UP000289792">
    <property type="component" value="Unassembled WGS sequence"/>
</dbReference>